<dbReference type="Proteomes" id="UP001203423">
    <property type="component" value="Unassembled WGS sequence"/>
</dbReference>
<evidence type="ECO:0000313" key="4">
    <source>
        <dbReference type="EMBL" id="MCL1125057.1"/>
    </source>
</evidence>
<dbReference type="Pfam" id="PF00440">
    <property type="entry name" value="TetR_N"/>
    <property type="match status" value="1"/>
</dbReference>
<dbReference type="SUPFAM" id="SSF46689">
    <property type="entry name" value="Homeodomain-like"/>
    <property type="match status" value="1"/>
</dbReference>
<dbReference type="Gene3D" id="1.10.357.10">
    <property type="entry name" value="Tetracycline Repressor, domain 2"/>
    <property type="match status" value="1"/>
</dbReference>
<reference evidence="4 5" key="1">
    <citation type="submission" date="2022-01" db="EMBL/GenBank/DDBJ databases">
        <title>Whole genome-based taxonomy of the Shewanellaceae.</title>
        <authorList>
            <person name="Martin-Rodriguez A.J."/>
        </authorList>
    </citation>
    <scope>NUCLEOTIDE SEQUENCE [LARGE SCALE GENOMIC DNA]</scope>
    <source>
        <strain evidence="4 5">DSM 17177</strain>
    </source>
</reference>
<dbReference type="InterPro" id="IPR001647">
    <property type="entry name" value="HTH_TetR"/>
</dbReference>
<evidence type="ECO:0000256" key="1">
    <source>
        <dbReference type="ARBA" id="ARBA00023125"/>
    </source>
</evidence>
<keyword evidence="1 2" id="KW-0238">DNA-binding</keyword>
<name>A0ABT0LBI1_9GAMM</name>
<dbReference type="PANTHER" id="PTHR30055:SF146">
    <property type="entry name" value="HTH-TYPE TRANSCRIPTIONAL DUAL REGULATOR CECR"/>
    <property type="match status" value="1"/>
</dbReference>
<accession>A0ABT0LBI1</accession>
<dbReference type="EMBL" id="JAKIKS010000038">
    <property type="protein sequence ID" value="MCL1125057.1"/>
    <property type="molecule type" value="Genomic_DNA"/>
</dbReference>
<dbReference type="Pfam" id="PF14246">
    <property type="entry name" value="TetR_C_7"/>
    <property type="match status" value="1"/>
</dbReference>
<proteinExistence type="predicted"/>
<comment type="caution">
    <text evidence="4">The sequence shown here is derived from an EMBL/GenBank/DDBJ whole genome shotgun (WGS) entry which is preliminary data.</text>
</comment>
<organism evidence="4 5">
    <name type="scientific">Shewanella surugensis</name>
    <dbReference type="NCBI Taxonomy" id="212020"/>
    <lineage>
        <taxon>Bacteria</taxon>
        <taxon>Pseudomonadati</taxon>
        <taxon>Pseudomonadota</taxon>
        <taxon>Gammaproteobacteria</taxon>
        <taxon>Alteromonadales</taxon>
        <taxon>Shewanellaceae</taxon>
        <taxon>Shewanella</taxon>
    </lineage>
</organism>
<dbReference type="PRINTS" id="PR00455">
    <property type="entry name" value="HTHTETR"/>
</dbReference>
<dbReference type="InterPro" id="IPR050109">
    <property type="entry name" value="HTH-type_TetR-like_transc_reg"/>
</dbReference>
<feature type="DNA-binding region" description="H-T-H motif" evidence="2">
    <location>
        <begin position="38"/>
        <end position="57"/>
    </location>
</feature>
<feature type="domain" description="HTH tetR-type" evidence="3">
    <location>
        <begin position="15"/>
        <end position="75"/>
    </location>
</feature>
<gene>
    <name evidence="4" type="ORF">L2764_11365</name>
</gene>
<evidence type="ECO:0000259" key="3">
    <source>
        <dbReference type="PROSITE" id="PS50977"/>
    </source>
</evidence>
<dbReference type="InterPro" id="IPR009057">
    <property type="entry name" value="Homeodomain-like_sf"/>
</dbReference>
<protein>
    <submittedName>
        <fullName evidence="4">TetR/AcrR family transcriptional regulator</fullName>
    </submittedName>
</protein>
<keyword evidence="5" id="KW-1185">Reference proteome</keyword>
<sequence length="212" mass="23945">MASTSLQSQNLTKREQKHASILAAANVLFCEQGFPHTSMDEIAKKAGVSKQTLYSHFGCKNTLFAASISAKADSYQLNSDVFSDPDEPEKTLTYFAEQFGRLMVSEEALAIYQTCVTHADRHPEIAQVFFENGPECILSLLSDYLKKVAEKGDYQFDVPRHCAVRLCLMLFGEMRLKLDLGINVDDLVVSRDRYIQSSVDMFLRAYRIRGHE</sequence>
<evidence type="ECO:0000256" key="2">
    <source>
        <dbReference type="PROSITE-ProRule" id="PRU00335"/>
    </source>
</evidence>
<evidence type="ECO:0000313" key="5">
    <source>
        <dbReference type="Proteomes" id="UP001203423"/>
    </source>
</evidence>
<dbReference type="PROSITE" id="PS50977">
    <property type="entry name" value="HTH_TETR_2"/>
    <property type="match status" value="1"/>
</dbReference>
<dbReference type="InterPro" id="IPR039536">
    <property type="entry name" value="TetR_C_Proteobacteria"/>
</dbReference>
<dbReference type="RefSeq" id="WP_248940329.1">
    <property type="nucleotide sequence ID" value="NZ_JAKIKS010000038.1"/>
</dbReference>
<dbReference type="PANTHER" id="PTHR30055">
    <property type="entry name" value="HTH-TYPE TRANSCRIPTIONAL REGULATOR RUTR"/>
    <property type="match status" value="1"/>
</dbReference>
<dbReference type="Gene3D" id="1.10.10.60">
    <property type="entry name" value="Homeodomain-like"/>
    <property type="match status" value="1"/>
</dbReference>